<feature type="domain" description="Gram-positive cocci surface proteins LPxTG" evidence="7">
    <location>
        <begin position="733"/>
        <end position="765"/>
    </location>
</feature>
<dbReference type="PATRIC" id="fig|1423742.4.peg.1580"/>
<keyword evidence="4" id="KW-0572">Peptidoglycan-anchor</keyword>
<organism evidence="8 9">
    <name type="scientific">Limosilactobacillus equigenerosi DSM 18793 = JCM 14505</name>
    <dbReference type="NCBI Taxonomy" id="1423742"/>
    <lineage>
        <taxon>Bacteria</taxon>
        <taxon>Bacillati</taxon>
        <taxon>Bacillota</taxon>
        <taxon>Bacilli</taxon>
        <taxon>Lactobacillales</taxon>
        <taxon>Lactobacillaceae</taxon>
        <taxon>Limosilactobacillus</taxon>
    </lineage>
</organism>
<keyword evidence="1" id="KW-0134">Cell wall</keyword>
<dbReference type="InterPro" id="IPR041495">
    <property type="entry name" value="Mub_B2"/>
</dbReference>
<dbReference type="NCBIfam" id="TIGR01167">
    <property type="entry name" value="LPXTG_anchor"/>
    <property type="match status" value="1"/>
</dbReference>
<dbReference type="PROSITE" id="PS50847">
    <property type="entry name" value="GRAM_POS_ANCHORING"/>
    <property type="match status" value="1"/>
</dbReference>
<evidence type="ECO:0000256" key="2">
    <source>
        <dbReference type="ARBA" id="ARBA00022525"/>
    </source>
</evidence>
<reference evidence="8 9" key="1">
    <citation type="journal article" date="2015" name="Genome Announc.">
        <title>Expanding the biotechnology potential of lactobacilli through comparative genomics of 213 strains and associated genera.</title>
        <authorList>
            <person name="Sun Z."/>
            <person name="Harris H.M."/>
            <person name="McCann A."/>
            <person name="Guo C."/>
            <person name="Argimon S."/>
            <person name="Zhang W."/>
            <person name="Yang X."/>
            <person name="Jeffery I.B."/>
            <person name="Cooney J.C."/>
            <person name="Kagawa T.F."/>
            <person name="Liu W."/>
            <person name="Song Y."/>
            <person name="Salvetti E."/>
            <person name="Wrobel A."/>
            <person name="Rasinkangas P."/>
            <person name="Parkhill J."/>
            <person name="Rea M.C."/>
            <person name="O'Sullivan O."/>
            <person name="Ritari J."/>
            <person name="Douillard F.P."/>
            <person name="Paul Ross R."/>
            <person name="Yang R."/>
            <person name="Briner A.E."/>
            <person name="Felis G.E."/>
            <person name="de Vos W.M."/>
            <person name="Barrangou R."/>
            <person name="Klaenhammer T.R."/>
            <person name="Caufield P.W."/>
            <person name="Cui Y."/>
            <person name="Zhang H."/>
            <person name="O'Toole P.W."/>
        </authorList>
    </citation>
    <scope>NUCLEOTIDE SEQUENCE [LARGE SCALE GENOMIC DNA]</scope>
    <source>
        <strain evidence="8 9">DSM 18793</strain>
    </source>
</reference>
<dbReference type="Pfam" id="PF17966">
    <property type="entry name" value="Muc_B2"/>
    <property type="match status" value="2"/>
</dbReference>
<evidence type="ECO:0000256" key="6">
    <source>
        <dbReference type="SAM" id="Phobius"/>
    </source>
</evidence>
<feature type="region of interest" description="Disordered" evidence="5">
    <location>
        <begin position="528"/>
        <end position="716"/>
    </location>
</feature>
<evidence type="ECO:0000259" key="7">
    <source>
        <dbReference type="PROSITE" id="PS50847"/>
    </source>
</evidence>
<dbReference type="EMBL" id="AZGC01000041">
    <property type="protein sequence ID" value="KRL93613.1"/>
    <property type="molecule type" value="Genomic_DNA"/>
</dbReference>
<dbReference type="AlphaFoldDB" id="A0A0R1UK71"/>
<sequence>MFSRNNLKQYQKYANHQQRWALRKYSFGVASVMVGMTLGLLGGTQVAAADQEQPGPVAMLNDSPSTVDKQTVPMGTASNPTNSIPDNVPVTTNDELVTDHPTVKARMMVSLVDDITSQTISTVNLAGQPGSTIDFTIAEDQITKYTQAGYEVVKHDLPTGRTNYDSIDDSKIVSQAYTVHLTHGTVTIDVDNPQLPGTPINPQDPASPIYTEEQANVDADYLLLVKYRGASKNPPTILQNSRWTRSVMIDKVTGKTLSTTPWITPDSYNTVKTPIVPGYYADQAQVVENLIPENQTYTVNYQPVGKMIIQDAAGHRFPNQPDVVYANDPLDATKVLANQPVPVIIGYTPAITVVTPIQPGEDTIVTYTPRLVADEVHTSQTIRYVGAGKVTPQPDVQLFTFVGQRNELTGETTWEVDDHTFGKVTTPVIIGYYADLAVAGGETVTPADSQRDITVTYTPVGMMVPRDEYGHEIPECPGMPYENDPDDPTKVLTMQLVPMIPGYTATVKTVTPDHPGKDTIVTYVKQVTLGPNEPGTDAESQVTPEETPESMPKEKPSEPEASTPSLEIPKVDAEPQVIPEETPGATPQSMPEVKPSEPESPTPSPETPKADAEPQVMPEETPESTPESRPSEPESPTPSPETPKVDAEPQVMPEETPGATPQSTPEVKPSNPELSTPSPETPKADTEPQVIPNDSTEKIQVIERSNGNDKSQKKIQARMKNHAFNKSMQGKDLPQTGNEIPNHLIGLGLLTVSLMMFGFKRKKQN</sequence>
<dbReference type="Proteomes" id="UP000051084">
    <property type="component" value="Unassembled WGS sequence"/>
</dbReference>
<evidence type="ECO:0000313" key="8">
    <source>
        <dbReference type="EMBL" id="KRL93613.1"/>
    </source>
</evidence>
<gene>
    <name evidence="8" type="ORF">FC21_GL001526</name>
</gene>
<evidence type="ECO:0000256" key="1">
    <source>
        <dbReference type="ARBA" id="ARBA00022512"/>
    </source>
</evidence>
<evidence type="ECO:0000256" key="3">
    <source>
        <dbReference type="ARBA" id="ARBA00022729"/>
    </source>
</evidence>
<keyword evidence="2" id="KW-0964">Secreted</keyword>
<evidence type="ECO:0000256" key="4">
    <source>
        <dbReference type="ARBA" id="ARBA00023088"/>
    </source>
</evidence>
<dbReference type="Gene3D" id="3.10.20.470">
    <property type="match status" value="1"/>
</dbReference>
<feature type="transmembrane region" description="Helical" evidence="6">
    <location>
        <begin position="21"/>
        <end position="41"/>
    </location>
</feature>
<dbReference type="NCBIfam" id="TIGR01168">
    <property type="entry name" value="YSIRK_signal"/>
    <property type="match status" value="1"/>
</dbReference>
<feature type="compositionally biased region" description="Basic and acidic residues" evidence="5">
    <location>
        <begin position="695"/>
        <end position="712"/>
    </location>
</feature>
<proteinExistence type="predicted"/>
<evidence type="ECO:0000313" key="9">
    <source>
        <dbReference type="Proteomes" id="UP000051084"/>
    </source>
</evidence>
<keyword evidence="9" id="KW-1185">Reference proteome</keyword>
<keyword evidence="3" id="KW-0732">Signal</keyword>
<dbReference type="Gene3D" id="2.60.40.4300">
    <property type="match status" value="2"/>
</dbReference>
<dbReference type="Pfam" id="PF17965">
    <property type="entry name" value="MucBP_2"/>
    <property type="match status" value="1"/>
</dbReference>
<comment type="caution">
    <text evidence="8">The sequence shown here is derived from an EMBL/GenBank/DDBJ whole genome shotgun (WGS) entry which is preliminary data.</text>
</comment>
<protein>
    <recommendedName>
        <fullName evidence="7">Gram-positive cocci surface proteins LPxTG domain-containing protein</fullName>
    </recommendedName>
</protein>
<evidence type="ECO:0000256" key="5">
    <source>
        <dbReference type="SAM" id="MobiDB-lite"/>
    </source>
</evidence>
<dbReference type="InterPro" id="IPR005877">
    <property type="entry name" value="YSIRK_signal_dom"/>
</dbReference>
<dbReference type="InterPro" id="IPR041558">
    <property type="entry name" value="MucBP_2"/>
</dbReference>
<dbReference type="Pfam" id="PF04650">
    <property type="entry name" value="YSIRK_signal"/>
    <property type="match status" value="1"/>
</dbReference>
<keyword evidence="6" id="KW-1133">Transmembrane helix</keyword>
<dbReference type="STRING" id="417373.GCA_001570685_01241"/>
<dbReference type="InterPro" id="IPR019931">
    <property type="entry name" value="LPXTG_anchor"/>
</dbReference>
<dbReference type="RefSeq" id="WP_056995708.1">
    <property type="nucleotide sequence ID" value="NZ_AZGC01000041.1"/>
</dbReference>
<keyword evidence="6" id="KW-0812">Transmembrane</keyword>
<keyword evidence="6" id="KW-0472">Membrane</keyword>
<name>A0A0R1UK71_9LACO</name>
<accession>A0A0R1UK71</accession>